<protein>
    <submittedName>
        <fullName evidence="2">Uncharacterized protein</fullName>
    </submittedName>
</protein>
<evidence type="ECO:0000256" key="1">
    <source>
        <dbReference type="SAM" id="MobiDB-lite"/>
    </source>
</evidence>
<feature type="compositionally biased region" description="Pro residues" evidence="1">
    <location>
        <begin position="37"/>
        <end position="46"/>
    </location>
</feature>
<name>A0A8X7QHZ9_BRACI</name>
<dbReference type="AlphaFoldDB" id="A0A8X7QHZ9"/>
<proteinExistence type="predicted"/>
<feature type="region of interest" description="Disordered" evidence="1">
    <location>
        <begin position="22"/>
        <end position="49"/>
    </location>
</feature>
<comment type="caution">
    <text evidence="2">The sequence shown here is derived from an EMBL/GenBank/DDBJ whole genome shotgun (WGS) entry which is preliminary data.</text>
</comment>
<evidence type="ECO:0000313" key="3">
    <source>
        <dbReference type="Proteomes" id="UP000886595"/>
    </source>
</evidence>
<reference evidence="2 3" key="1">
    <citation type="submission" date="2020-02" db="EMBL/GenBank/DDBJ databases">
        <authorList>
            <person name="Ma Q."/>
            <person name="Huang Y."/>
            <person name="Song X."/>
            <person name="Pei D."/>
        </authorList>
    </citation>
    <scope>NUCLEOTIDE SEQUENCE [LARGE SCALE GENOMIC DNA]</scope>
    <source>
        <strain evidence="2">Sxm20200214</strain>
        <tissue evidence="2">Leaf</tissue>
    </source>
</reference>
<evidence type="ECO:0000313" key="2">
    <source>
        <dbReference type="EMBL" id="KAG2268975.1"/>
    </source>
</evidence>
<dbReference type="Proteomes" id="UP000886595">
    <property type="component" value="Unassembled WGS sequence"/>
</dbReference>
<accession>A0A8X7QHZ9</accession>
<organism evidence="2 3">
    <name type="scientific">Brassica carinata</name>
    <name type="common">Ethiopian mustard</name>
    <name type="synonym">Abyssinian cabbage</name>
    <dbReference type="NCBI Taxonomy" id="52824"/>
    <lineage>
        <taxon>Eukaryota</taxon>
        <taxon>Viridiplantae</taxon>
        <taxon>Streptophyta</taxon>
        <taxon>Embryophyta</taxon>
        <taxon>Tracheophyta</taxon>
        <taxon>Spermatophyta</taxon>
        <taxon>Magnoliopsida</taxon>
        <taxon>eudicotyledons</taxon>
        <taxon>Gunneridae</taxon>
        <taxon>Pentapetalae</taxon>
        <taxon>rosids</taxon>
        <taxon>malvids</taxon>
        <taxon>Brassicales</taxon>
        <taxon>Brassicaceae</taxon>
        <taxon>Brassiceae</taxon>
        <taxon>Brassica</taxon>
    </lineage>
</organism>
<sequence>MSDTAPVGAAIGLLAETESEIEEAKNKAASKSSSVPPVVPSPPPATSSPAPVISQFPVLLSFSFYEILSFRLTLENAGGLTSMLELPPTQAVEILHFTDSSSYSQGDHSRNRSKTEASPVRLLLRARNLLTQRLVSDHTIIARKKTWVSLMLFVDEFENTVDGYELFGIYCKLLPVRLWRLYITVIFKPLNVAKDCISHFLNLFLWPLLENGPGDAVSDGDGEDEPDH</sequence>
<gene>
    <name evidence="2" type="ORF">Bca52824_063530</name>
</gene>
<dbReference type="OrthoDB" id="10591326at2759"/>
<keyword evidence="3" id="KW-1185">Reference proteome</keyword>
<dbReference type="EMBL" id="JAAMPC010000013">
    <property type="protein sequence ID" value="KAG2268975.1"/>
    <property type="molecule type" value="Genomic_DNA"/>
</dbReference>